<evidence type="ECO:0000256" key="1">
    <source>
        <dbReference type="ARBA" id="ARBA00022801"/>
    </source>
</evidence>
<comment type="caution">
    <text evidence="3">The sequence shown here is derived from an EMBL/GenBank/DDBJ whole genome shotgun (WGS) entry which is preliminary data.</text>
</comment>
<protein>
    <submittedName>
        <fullName evidence="3">Haloalkane dehalogenase</fullName>
    </submittedName>
</protein>
<gene>
    <name evidence="3" type="ORF">C7451_11782</name>
</gene>
<keyword evidence="1" id="KW-0378">Hydrolase</keyword>
<sequence>MRVLRTPDSRFTGLPDFPFAPHYAEIADPTDGTRLRVHYVDEGPIDAPVVLMMHGEPSWSYLYRFMIAPVAEAGYRVVAPDLIGFGKSDKLAKKSDYSYARHVAWMRRWIEKLDLRNITLACQDWGSLIGLRLVAEMPERFNGVVLSNGGLPAGQDAPRAFAIWRAFSKYSPVFPIGRIIARGTARTLSDAEIAAYDAPFPDGSFKAGARIFPSFVPLGPNVAVPDQLKAWEVLDRWEKPFLCCFSDRDPITRGGDALFVGRVPGTRGQNHCTLSGSHFIQEDDPQGFVRCILDVAGQAKG</sequence>
<dbReference type="PRINTS" id="PR00412">
    <property type="entry name" value="EPOXHYDRLASE"/>
</dbReference>
<dbReference type="RefSeq" id="WP_110300176.1">
    <property type="nucleotide sequence ID" value="NZ_QJJM01000017.1"/>
</dbReference>
<dbReference type="InterPro" id="IPR000639">
    <property type="entry name" value="Epox_hydrolase-like"/>
</dbReference>
<dbReference type="Pfam" id="PF00561">
    <property type="entry name" value="Abhydrolase_1"/>
    <property type="match status" value="1"/>
</dbReference>
<keyword evidence="4" id="KW-1185">Reference proteome</keyword>
<dbReference type="AlphaFoldDB" id="A0A2V3V3L5"/>
<dbReference type="PRINTS" id="PR00111">
    <property type="entry name" value="ABHYDROLASE"/>
</dbReference>
<dbReference type="InterPro" id="IPR029058">
    <property type="entry name" value="AB_hydrolase_fold"/>
</dbReference>
<proteinExistence type="predicted"/>
<evidence type="ECO:0000313" key="3">
    <source>
        <dbReference type="EMBL" id="PXW68491.1"/>
    </source>
</evidence>
<organism evidence="3 4">
    <name type="scientific">Blastomonas natatoria</name>
    <dbReference type="NCBI Taxonomy" id="34015"/>
    <lineage>
        <taxon>Bacteria</taxon>
        <taxon>Pseudomonadati</taxon>
        <taxon>Pseudomonadota</taxon>
        <taxon>Alphaproteobacteria</taxon>
        <taxon>Sphingomonadales</taxon>
        <taxon>Sphingomonadaceae</taxon>
        <taxon>Blastomonas</taxon>
    </lineage>
</organism>
<dbReference type="Gene3D" id="3.40.50.1820">
    <property type="entry name" value="alpha/beta hydrolase"/>
    <property type="match status" value="1"/>
</dbReference>
<dbReference type="NCBIfam" id="NF002043">
    <property type="entry name" value="PRK00870.1"/>
    <property type="match status" value="1"/>
</dbReference>
<name>A0A2V3V3L5_9SPHN</name>
<evidence type="ECO:0000259" key="2">
    <source>
        <dbReference type="Pfam" id="PF00561"/>
    </source>
</evidence>
<dbReference type="PANTHER" id="PTHR42977">
    <property type="entry name" value="HYDROLASE-RELATED"/>
    <property type="match status" value="1"/>
</dbReference>
<dbReference type="GO" id="GO:0004301">
    <property type="term" value="F:epoxide hydrolase activity"/>
    <property type="evidence" value="ECO:0007669"/>
    <property type="project" value="TreeGrafter"/>
</dbReference>
<evidence type="ECO:0000313" key="4">
    <source>
        <dbReference type="Proteomes" id="UP000248014"/>
    </source>
</evidence>
<dbReference type="InterPro" id="IPR051340">
    <property type="entry name" value="Haloalkane_dehalogenase"/>
</dbReference>
<dbReference type="InterPro" id="IPR000073">
    <property type="entry name" value="AB_hydrolase_1"/>
</dbReference>
<accession>A0A2V3V3L5</accession>
<dbReference type="OrthoDB" id="9804723at2"/>
<feature type="domain" description="AB hydrolase-1" evidence="2">
    <location>
        <begin position="48"/>
        <end position="151"/>
    </location>
</feature>
<dbReference type="Proteomes" id="UP000248014">
    <property type="component" value="Unassembled WGS sequence"/>
</dbReference>
<dbReference type="PANTHER" id="PTHR42977:SF3">
    <property type="entry name" value="AB HYDROLASE-1 DOMAIN-CONTAINING PROTEIN"/>
    <property type="match status" value="1"/>
</dbReference>
<dbReference type="EMBL" id="QJJM01000017">
    <property type="protein sequence ID" value="PXW68491.1"/>
    <property type="molecule type" value="Genomic_DNA"/>
</dbReference>
<reference evidence="3 4" key="1">
    <citation type="submission" date="2018-05" db="EMBL/GenBank/DDBJ databases">
        <title>Genomic Encyclopedia of Type Strains, Phase IV (KMG-IV): sequencing the most valuable type-strain genomes for metagenomic binning, comparative biology and taxonomic classification.</title>
        <authorList>
            <person name="Goeker M."/>
        </authorList>
    </citation>
    <scope>NUCLEOTIDE SEQUENCE [LARGE SCALE GENOMIC DNA]</scope>
    <source>
        <strain evidence="3 4">DSM 3183</strain>
    </source>
</reference>
<dbReference type="SUPFAM" id="SSF53474">
    <property type="entry name" value="alpha/beta-Hydrolases"/>
    <property type="match status" value="1"/>
</dbReference>